<accession>A0A1V9XVG7</accession>
<dbReference type="GO" id="GO:0005886">
    <property type="term" value="C:plasma membrane"/>
    <property type="evidence" value="ECO:0007669"/>
    <property type="project" value="TreeGrafter"/>
</dbReference>
<dbReference type="Gene3D" id="3.40.390.10">
    <property type="entry name" value="Collagenase (Catalytic Domain)"/>
    <property type="match status" value="2"/>
</dbReference>
<keyword evidence="8" id="KW-0472">Membrane</keyword>
<evidence type="ECO:0000259" key="10">
    <source>
        <dbReference type="Pfam" id="PF05649"/>
    </source>
</evidence>
<keyword evidence="4" id="KW-0479">Metal-binding</keyword>
<dbReference type="InterPro" id="IPR024079">
    <property type="entry name" value="MetalloPept_cat_dom_sf"/>
</dbReference>
<evidence type="ECO:0000256" key="1">
    <source>
        <dbReference type="ARBA" id="ARBA00001947"/>
    </source>
</evidence>
<comment type="similarity">
    <text evidence="2">Belongs to the peptidase M13 family.</text>
</comment>
<keyword evidence="8" id="KW-0812">Transmembrane</keyword>
<dbReference type="Gene3D" id="1.10.1380.10">
    <property type="entry name" value="Neutral endopeptidase , domain2"/>
    <property type="match status" value="1"/>
</dbReference>
<evidence type="ECO:0000313" key="11">
    <source>
        <dbReference type="EMBL" id="OQR77490.1"/>
    </source>
</evidence>
<dbReference type="InterPro" id="IPR018497">
    <property type="entry name" value="Peptidase_M13_C"/>
</dbReference>
<dbReference type="Proteomes" id="UP000192247">
    <property type="component" value="Unassembled WGS sequence"/>
</dbReference>
<evidence type="ECO:0000256" key="7">
    <source>
        <dbReference type="ARBA" id="ARBA00023049"/>
    </source>
</evidence>
<dbReference type="CDD" id="cd08662">
    <property type="entry name" value="M13"/>
    <property type="match status" value="1"/>
</dbReference>
<dbReference type="Pfam" id="PF05649">
    <property type="entry name" value="Peptidase_M13_N"/>
    <property type="match status" value="1"/>
</dbReference>
<keyword evidence="12" id="KW-1185">Reference proteome</keyword>
<keyword evidence="3" id="KW-0645">Protease</keyword>
<gene>
    <name evidence="11" type="ORF">BIW11_07064</name>
</gene>
<dbReference type="PANTHER" id="PTHR11733">
    <property type="entry name" value="ZINC METALLOPROTEASE FAMILY M13 NEPRILYSIN-RELATED"/>
    <property type="match status" value="1"/>
</dbReference>
<feature type="domain" description="Peptidase M13 C-terminal" evidence="9">
    <location>
        <begin position="621"/>
        <end position="708"/>
    </location>
</feature>
<proteinExistence type="inferred from homology"/>
<evidence type="ECO:0000256" key="6">
    <source>
        <dbReference type="ARBA" id="ARBA00022833"/>
    </source>
</evidence>
<dbReference type="STRING" id="418985.A0A1V9XVG7"/>
<dbReference type="GO" id="GO:0004222">
    <property type="term" value="F:metalloendopeptidase activity"/>
    <property type="evidence" value="ECO:0007669"/>
    <property type="project" value="InterPro"/>
</dbReference>
<dbReference type="AlphaFoldDB" id="A0A1V9XVG7"/>
<keyword evidence="7" id="KW-0482">Metalloprotease</keyword>
<dbReference type="PANTHER" id="PTHR11733:SF241">
    <property type="entry name" value="GH26575P-RELATED"/>
    <property type="match status" value="1"/>
</dbReference>
<feature type="domain" description="Peptidase M13 C-terminal" evidence="9">
    <location>
        <begin position="724"/>
        <end position="782"/>
    </location>
</feature>
<feature type="transmembrane region" description="Helical" evidence="8">
    <location>
        <begin position="32"/>
        <end position="55"/>
    </location>
</feature>
<keyword evidence="5" id="KW-0378">Hydrolase</keyword>
<evidence type="ECO:0000259" key="9">
    <source>
        <dbReference type="Pfam" id="PF01431"/>
    </source>
</evidence>
<feature type="domain" description="Peptidase M13 N-terminal" evidence="10">
    <location>
        <begin position="111"/>
        <end position="561"/>
    </location>
</feature>
<keyword evidence="6" id="KW-0862">Zinc</keyword>
<reference evidence="11 12" key="1">
    <citation type="journal article" date="2017" name="Gigascience">
        <title>Draft genome of the honey bee ectoparasitic mite, Tropilaelaps mercedesae, is shaped by the parasitic life history.</title>
        <authorList>
            <person name="Dong X."/>
            <person name="Armstrong S.D."/>
            <person name="Xia D."/>
            <person name="Makepeace B.L."/>
            <person name="Darby A.C."/>
            <person name="Kadowaki T."/>
        </authorList>
    </citation>
    <scope>NUCLEOTIDE SEQUENCE [LARGE SCALE GENOMIC DNA]</scope>
    <source>
        <strain evidence="11">Wuxi-XJTLU</strain>
    </source>
</reference>
<dbReference type="PRINTS" id="PR00786">
    <property type="entry name" value="NEPRILYSIN"/>
</dbReference>
<evidence type="ECO:0000256" key="5">
    <source>
        <dbReference type="ARBA" id="ARBA00022801"/>
    </source>
</evidence>
<dbReference type="InParanoid" id="A0A1V9XVG7"/>
<evidence type="ECO:0000256" key="4">
    <source>
        <dbReference type="ARBA" id="ARBA00022723"/>
    </source>
</evidence>
<dbReference type="InterPro" id="IPR042089">
    <property type="entry name" value="Peptidase_M13_dom_2"/>
</dbReference>
<organism evidence="11 12">
    <name type="scientific">Tropilaelaps mercedesae</name>
    <dbReference type="NCBI Taxonomy" id="418985"/>
    <lineage>
        <taxon>Eukaryota</taxon>
        <taxon>Metazoa</taxon>
        <taxon>Ecdysozoa</taxon>
        <taxon>Arthropoda</taxon>
        <taxon>Chelicerata</taxon>
        <taxon>Arachnida</taxon>
        <taxon>Acari</taxon>
        <taxon>Parasitiformes</taxon>
        <taxon>Mesostigmata</taxon>
        <taxon>Gamasina</taxon>
        <taxon>Dermanyssoidea</taxon>
        <taxon>Laelapidae</taxon>
        <taxon>Tropilaelaps</taxon>
    </lineage>
</organism>
<dbReference type="GO" id="GO:0016485">
    <property type="term" value="P:protein processing"/>
    <property type="evidence" value="ECO:0007669"/>
    <property type="project" value="TreeGrafter"/>
</dbReference>
<evidence type="ECO:0000256" key="3">
    <source>
        <dbReference type="ARBA" id="ARBA00022670"/>
    </source>
</evidence>
<dbReference type="OrthoDB" id="6475849at2759"/>
<keyword evidence="8" id="KW-1133">Transmembrane helix</keyword>
<protein>
    <submittedName>
        <fullName evidence="11">Neprilysin-like</fullName>
    </submittedName>
</protein>
<name>A0A1V9XVG7_9ACAR</name>
<dbReference type="Pfam" id="PF01431">
    <property type="entry name" value="Peptidase_M13"/>
    <property type="match status" value="2"/>
</dbReference>
<dbReference type="SUPFAM" id="SSF55486">
    <property type="entry name" value="Metalloproteases ('zincins'), catalytic domain"/>
    <property type="match status" value="1"/>
</dbReference>
<dbReference type="InterPro" id="IPR000718">
    <property type="entry name" value="Peptidase_M13"/>
</dbReference>
<evidence type="ECO:0000256" key="2">
    <source>
        <dbReference type="ARBA" id="ARBA00007357"/>
    </source>
</evidence>
<evidence type="ECO:0000313" key="12">
    <source>
        <dbReference type="Proteomes" id="UP000192247"/>
    </source>
</evidence>
<comment type="caution">
    <text evidence="11">The sequence shown here is derived from an EMBL/GenBank/DDBJ whole genome shotgun (WGS) entry which is preliminary data.</text>
</comment>
<dbReference type="PROSITE" id="PS51885">
    <property type="entry name" value="NEPRILYSIN"/>
    <property type="match status" value="1"/>
</dbReference>
<comment type="cofactor">
    <cofactor evidence="1">
        <name>Zn(2+)</name>
        <dbReference type="ChEBI" id="CHEBI:29105"/>
    </cofactor>
</comment>
<dbReference type="GO" id="GO:0046872">
    <property type="term" value="F:metal ion binding"/>
    <property type="evidence" value="ECO:0007669"/>
    <property type="project" value="UniProtKB-KW"/>
</dbReference>
<dbReference type="InterPro" id="IPR008753">
    <property type="entry name" value="Peptidase_M13_N"/>
</dbReference>
<sequence length="785" mass="88831">MSRQRGHDHSYRPLVSKSQTPQRRNWPLIENYSIYWFCLICLGLLFSGMIFYQVYRAQPAAGNQPEVIKSKSAAEFHESPSEKRIRLICDSAVCRTVAFALNKTLNRDVDPCDDFYGFVCDGWRKRHPPERVNAKVSPFSLLASKISSIMQRGVRHSNQPWGKQNLQKVLAGGDANATFGPSIQVATFHQACIASLNDTEEAKAKKFLRRLLGQVGLTSLLSIDEVSKYDEEMIPTTAIETMISLSFLWGLPSLLMVYSMPDPTATSRNILIISASYKNDKESLRKVTPFIADESLDKFFEDSATAIKDFTTKVVHKSQLEVQKMSRLIAIVANILTIVNEEESHLTELNEIAKEIVLASLILDNSQNHSNWLLPKFSDQPKRMKLKDLSYITRSSSVDLLGTINKYVREHNQIYSKNEDVIIDSPRSLALLIMLLNDKNIEHAIKNYIAYSTIALLAPFVGSDARHRSAVLAQALGTVPQKFDVDRWCDYQAQEFLPLSYGAVFVREMVESSIKAEAQVVVDYVKAAFAEAMRENPWMDQSTRIRAMDKLRTMMAHVGFPDWFEDKLDTFIEARDLKPGMLFLDAVLRIKQQKVTSALRNFRKTNVRDINAWNFSPASLNAFYEHARNSITIPAAVLLFPFFTKGAPPAFNYGSLGSIVGHEVSHGFDTIGSNFDEEGNYIGWWTGKTKKKFNERNSCFVKQYEVLQNEILEGVHKSEIEKHGNAYKWCANIEARVGELMSLKDAHSTERLRCNAATMNIATFQEVFKCSAGAPMAPNKRCVTW</sequence>
<dbReference type="EMBL" id="MNPL01003459">
    <property type="protein sequence ID" value="OQR77490.1"/>
    <property type="molecule type" value="Genomic_DNA"/>
</dbReference>
<evidence type="ECO:0000256" key="8">
    <source>
        <dbReference type="SAM" id="Phobius"/>
    </source>
</evidence>